<sequence>MPSASGILRRIGVDGGSKFMATFTIRDSHYTLAGLFVSGLPDFRCRHAKLKYHSVSQLTSTRLAEGRIGPDGIILRLINGPIIEGLLESPFDPPANELIGCGIWFQH</sequence>
<gene>
    <name evidence="1" type="ORF">JR316_004035</name>
</gene>
<organism evidence="1">
    <name type="scientific">Psilocybe cubensis</name>
    <name type="common">Psychedelic mushroom</name>
    <name type="synonym">Stropharia cubensis</name>
    <dbReference type="NCBI Taxonomy" id="181762"/>
    <lineage>
        <taxon>Eukaryota</taxon>
        <taxon>Fungi</taxon>
        <taxon>Dikarya</taxon>
        <taxon>Basidiomycota</taxon>
        <taxon>Agaricomycotina</taxon>
        <taxon>Agaricomycetes</taxon>
        <taxon>Agaricomycetidae</taxon>
        <taxon>Agaricales</taxon>
        <taxon>Agaricineae</taxon>
        <taxon>Strophariaceae</taxon>
        <taxon>Psilocybe</taxon>
    </lineage>
</organism>
<dbReference type="AlphaFoldDB" id="A0A8H7Y5X9"/>
<comment type="caution">
    <text evidence="1">The sequence shown here is derived from an EMBL/GenBank/DDBJ whole genome shotgun (WGS) entry which is preliminary data.</text>
</comment>
<protein>
    <submittedName>
        <fullName evidence="1">Uncharacterized protein</fullName>
    </submittedName>
</protein>
<proteinExistence type="predicted"/>
<reference evidence="1" key="1">
    <citation type="submission" date="2021-02" db="EMBL/GenBank/DDBJ databases">
        <title>Psilocybe cubensis genome.</title>
        <authorList>
            <person name="Mckernan K.J."/>
            <person name="Crawford S."/>
            <person name="Trippe A."/>
            <person name="Kane L.T."/>
            <person name="Mclaughlin S."/>
        </authorList>
    </citation>
    <scope>NUCLEOTIDE SEQUENCE [LARGE SCALE GENOMIC DNA]</scope>
    <source>
        <strain evidence="1">MGC-MH-2018</strain>
    </source>
</reference>
<evidence type="ECO:0000313" key="1">
    <source>
        <dbReference type="EMBL" id="KAG5171946.1"/>
    </source>
</evidence>
<accession>A0A8H7Y5X9</accession>
<dbReference type="EMBL" id="JAFIQS010000003">
    <property type="protein sequence ID" value="KAG5171946.1"/>
    <property type="molecule type" value="Genomic_DNA"/>
</dbReference>
<name>A0A8H7Y5X9_PSICU</name>